<protein>
    <recommendedName>
        <fullName evidence="4">RlpA-like protein double-psi beta-barrel domain-containing protein</fullName>
    </recommendedName>
</protein>
<dbReference type="EMBL" id="LT671823">
    <property type="protein sequence ID" value="SHO77791.1"/>
    <property type="molecule type" value="Genomic_DNA"/>
</dbReference>
<evidence type="ECO:0000313" key="5">
    <source>
        <dbReference type="EMBL" id="SHO77791.1"/>
    </source>
</evidence>
<proteinExistence type="predicted"/>
<dbReference type="SUPFAM" id="SSF50685">
    <property type="entry name" value="Barwin-like endoglucanases"/>
    <property type="match status" value="1"/>
</dbReference>
<dbReference type="STRING" id="1230383.A0A1M8A5T0"/>
<feature type="domain" description="RlpA-like protein double-psi beta-barrel" evidence="4">
    <location>
        <begin position="122"/>
        <end position="187"/>
    </location>
</feature>
<dbReference type="InterPro" id="IPR051477">
    <property type="entry name" value="Expansin_CellWall"/>
</dbReference>
<dbReference type="Pfam" id="PF03330">
    <property type="entry name" value="DPBB_1"/>
    <property type="match status" value="1"/>
</dbReference>
<organism evidence="5 6">
    <name type="scientific">Malassezia sympodialis (strain ATCC 42132)</name>
    <name type="common">Atopic eczema-associated yeast</name>
    <dbReference type="NCBI Taxonomy" id="1230383"/>
    <lineage>
        <taxon>Eukaryota</taxon>
        <taxon>Fungi</taxon>
        <taxon>Dikarya</taxon>
        <taxon>Basidiomycota</taxon>
        <taxon>Ustilaginomycotina</taxon>
        <taxon>Malasseziomycetes</taxon>
        <taxon>Malasseziales</taxon>
        <taxon>Malasseziaceae</taxon>
        <taxon>Malassezia</taxon>
    </lineage>
</organism>
<dbReference type="VEuPathDB" id="FungiDB:MSYG_2133"/>
<dbReference type="InterPro" id="IPR036908">
    <property type="entry name" value="RlpA-like_sf"/>
</dbReference>
<dbReference type="Gene3D" id="2.40.40.10">
    <property type="entry name" value="RlpA-like domain"/>
    <property type="match status" value="1"/>
</dbReference>
<dbReference type="AlphaFoldDB" id="A0A1M8A5T0"/>
<keyword evidence="1 3" id="KW-0732">Signal</keyword>
<dbReference type="OrthoDB" id="623670at2759"/>
<dbReference type="Proteomes" id="UP000186303">
    <property type="component" value="Chromosome 3"/>
</dbReference>
<gene>
    <name evidence="5" type="ORF">MSYG_2133</name>
</gene>
<feature type="compositionally biased region" description="Basic and acidic residues" evidence="2">
    <location>
        <begin position="39"/>
        <end position="49"/>
    </location>
</feature>
<dbReference type="PANTHER" id="PTHR31836">
    <property type="match status" value="1"/>
</dbReference>
<feature type="signal peptide" evidence="3">
    <location>
        <begin position="1"/>
        <end position="20"/>
    </location>
</feature>
<evidence type="ECO:0000256" key="1">
    <source>
        <dbReference type="ARBA" id="ARBA00022729"/>
    </source>
</evidence>
<dbReference type="PANTHER" id="PTHR31836:SF27">
    <property type="entry name" value="RLPA-LIKE PROTEIN DOUBLE-PSI BETA-BARREL DOMAIN-CONTAINING PROTEIN"/>
    <property type="match status" value="1"/>
</dbReference>
<evidence type="ECO:0000256" key="2">
    <source>
        <dbReference type="SAM" id="MobiDB-lite"/>
    </source>
</evidence>
<feature type="chain" id="PRO_5012207153" description="RlpA-like protein double-psi beta-barrel domain-containing protein" evidence="3">
    <location>
        <begin position="21"/>
        <end position="199"/>
    </location>
</feature>
<feature type="region of interest" description="Disordered" evidence="2">
    <location>
        <begin position="26"/>
        <end position="73"/>
    </location>
</feature>
<name>A0A1M8A5T0_MALS4</name>
<evidence type="ECO:0000313" key="6">
    <source>
        <dbReference type="Proteomes" id="UP000186303"/>
    </source>
</evidence>
<accession>A0A1M8A5T0</accession>
<dbReference type="InterPro" id="IPR009009">
    <property type="entry name" value="RlpA-like_DPBB"/>
</dbReference>
<evidence type="ECO:0000256" key="3">
    <source>
        <dbReference type="SAM" id="SignalP"/>
    </source>
</evidence>
<keyword evidence="6" id="KW-1185">Reference proteome</keyword>
<sequence>MHTRTVLVLFVLAIISLATATVDSGPLRMNAHKGMKRSTRNERMRREESSPSQTTTPESHATSTATSSSTAQESASASGSSKWWWPFPLFNDHNGDGTYYQPGLGSCGKKNSESDMIVAISHSMYDKKKDSNNPNTSPYCGRKIKASYKDKSVEVTVVDRCTGCQFSDLDFSPAAFKKLASMGEGRLKNVKWSFMDNSE</sequence>
<feature type="compositionally biased region" description="Low complexity" evidence="2">
    <location>
        <begin position="50"/>
        <end position="73"/>
    </location>
</feature>
<dbReference type="CDD" id="cd22191">
    <property type="entry name" value="DPBB_RlpA_EXP_N-like"/>
    <property type="match status" value="1"/>
</dbReference>
<reference evidence="6" key="1">
    <citation type="journal article" date="2017" name="Nucleic Acids Res.">
        <title>Proteogenomics produces comprehensive and highly accurate protein-coding gene annotation in a complete genome assembly of Malassezia sympodialis.</title>
        <authorList>
            <person name="Zhu Y."/>
            <person name="Engstroem P.G."/>
            <person name="Tellgren-Roth C."/>
            <person name="Baudo C.D."/>
            <person name="Kennell J.C."/>
            <person name="Sun S."/>
            <person name="Billmyre R.B."/>
            <person name="Schroeder M.S."/>
            <person name="Andersson A."/>
            <person name="Holm T."/>
            <person name="Sigurgeirsson B."/>
            <person name="Wu G."/>
            <person name="Sankaranarayanan S.R."/>
            <person name="Siddharthan R."/>
            <person name="Sanyal K."/>
            <person name="Lundeberg J."/>
            <person name="Nystedt B."/>
            <person name="Boekhout T."/>
            <person name="Dawson T.L. Jr."/>
            <person name="Heitman J."/>
            <person name="Scheynius A."/>
            <person name="Lehtioe J."/>
        </authorList>
    </citation>
    <scope>NUCLEOTIDE SEQUENCE [LARGE SCALE GENOMIC DNA]</scope>
    <source>
        <strain evidence="6">ATCC 42132</strain>
    </source>
</reference>
<evidence type="ECO:0000259" key="4">
    <source>
        <dbReference type="Pfam" id="PF03330"/>
    </source>
</evidence>
<dbReference type="OMA" id="GRINITW"/>